<evidence type="ECO:0000313" key="3">
    <source>
        <dbReference type="Proteomes" id="UP000005307"/>
    </source>
</evidence>
<dbReference type="EMBL" id="CP003740">
    <property type="protein sequence ID" value="AGI66236.1"/>
    <property type="molecule type" value="Genomic_DNA"/>
</dbReference>
<dbReference type="HOGENOM" id="CLU_052492_2_0_5"/>
<evidence type="ECO:0000259" key="1">
    <source>
        <dbReference type="Pfam" id="PF02517"/>
    </source>
</evidence>
<feature type="domain" description="CAAX prenyl protease 2/Lysostaphin resistance protein A-like" evidence="1">
    <location>
        <begin position="139"/>
        <end position="235"/>
    </location>
</feature>
<dbReference type="PANTHER" id="PTHR36435">
    <property type="entry name" value="SLR1288 PROTEIN"/>
    <property type="match status" value="1"/>
</dbReference>
<sequence length="286" mass="32132">MAVRAEPFRKLASWVSIVLVIAVLWYGFQFIFVALFSTWTKNPNIVSNPALIDDFIDGTTPTAVRWNLAAFAIYTALLLFMVRRLHRVGLRDLIGAIRPAWRQFWRVSPYLSPLYAILVLPSAFTPDAVQQFPFTTWLSLLPAILPLLFVQISAEELVFRGYLQSHLAALCKYPIIWIGVPSFLFGLIHYDPASPAYSAWAYVAWATCLGLVSADLTARSGTLGPAFAVHFVNNISALVILAADDWLYGAALFVWPTYGLAWEPFIPYEALMLCTVWLTARLALRR</sequence>
<dbReference type="InterPro" id="IPR003675">
    <property type="entry name" value="Rce1/LyrA-like_dom"/>
</dbReference>
<dbReference type="GO" id="GO:0004175">
    <property type="term" value="F:endopeptidase activity"/>
    <property type="evidence" value="ECO:0007669"/>
    <property type="project" value="UniProtKB-ARBA"/>
</dbReference>
<keyword evidence="3" id="KW-1185">Reference proteome</keyword>
<name>M9R7D0_9RHOB</name>
<dbReference type="STRING" id="391626.OAN307_c04980"/>
<dbReference type="Proteomes" id="UP000005307">
    <property type="component" value="Chromosome"/>
</dbReference>
<dbReference type="PANTHER" id="PTHR36435:SF1">
    <property type="entry name" value="CAAX AMINO TERMINAL PROTEASE FAMILY PROTEIN"/>
    <property type="match status" value="1"/>
</dbReference>
<gene>
    <name evidence="2" type="ORF">OAN307_c04980</name>
</gene>
<dbReference type="GO" id="GO:0080120">
    <property type="term" value="P:CAAX-box protein maturation"/>
    <property type="evidence" value="ECO:0007669"/>
    <property type="project" value="UniProtKB-ARBA"/>
</dbReference>
<reference evidence="2 3" key="1">
    <citation type="journal article" date="2013" name="PLoS ONE">
        <title>Poles Apart: Arctic and Antarctic Octadecabacter strains Share High Genome Plasticity and a New Type of Xanthorhodopsin.</title>
        <authorList>
            <person name="Vollmers J."/>
            <person name="Voget S."/>
            <person name="Dietrich S."/>
            <person name="Gollnow K."/>
            <person name="Smits M."/>
            <person name="Meyer K."/>
            <person name="Brinkhoff T."/>
            <person name="Simon M."/>
            <person name="Daniel R."/>
        </authorList>
    </citation>
    <scope>NUCLEOTIDE SEQUENCE [LARGE SCALE GENOMIC DNA]</scope>
    <source>
        <strain evidence="2 3">307</strain>
    </source>
</reference>
<protein>
    <recommendedName>
        <fullName evidence="1">CAAX prenyl protease 2/Lysostaphin resistance protein A-like domain-containing protein</fullName>
    </recommendedName>
</protein>
<dbReference type="eggNOG" id="COG1266">
    <property type="taxonomic scope" value="Bacteria"/>
</dbReference>
<dbReference type="AlphaFoldDB" id="M9R7D0"/>
<accession>M9R7D0</accession>
<dbReference type="Pfam" id="PF02517">
    <property type="entry name" value="Rce1-like"/>
    <property type="match status" value="1"/>
</dbReference>
<evidence type="ECO:0000313" key="2">
    <source>
        <dbReference type="EMBL" id="AGI66236.1"/>
    </source>
</evidence>
<organism evidence="2 3">
    <name type="scientific">Octadecabacter antarcticus 307</name>
    <dbReference type="NCBI Taxonomy" id="391626"/>
    <lineage>
        <taxon>Bacteria</taxon>
        <taxon>Pseudomonadati</taxon>
        <taxon>Pseudomonadota</taxon>
        <taxon>Alphaproteobacteria</taxon>
        <taxon>Rhodobacterales</taxon>
        <taxon>Roseobacteraceae</taxon>
        <taxon>Octadecabacter</taxon>
    </lineage>
</organism>
<proteinExistence type="predicted"/>
<dbReference type="KEGG" id="oat:OAN307_c04980"/>
<dbReference type="InterPro" id="IPR052710">
    <property type="entry name" value="CAAX_protease"/>
</dbReference>